<reference evidence="2 3" key="1">
    <citation type="submission" date="2019-02" db="EMBL/GenBank/DDBJ databases">
        <title>Deep-cultivation of Planctomycetes and their phenomic and genomic characterization uncovers novel biology.</title>
        <authorList>
            <person name="Wiegand S."/>
            <person name="Jogler M."/>
            <person name="Boedeker C."/>
            <person name="Pinto D."/>
            <person name="Vollmers J."/>
            <person name="Rivas-Marin E."/>
            <person name="Kohn T."/>
            <person name="Peeters S.H."/>
            <person name="Heuer A."/>
            <person name="Rast P."/>
            <person name="Oberbeckmann S."/>
            <person name="Bunk B."/>
            <person name="Jeske O."/>
            <person name="Meyerdierks A."/>
            <person name="Storesund J.E."/>
            <person name="Kallscheuer N."/>
            <person name="Luecker S."/>
            <person name="Lage O.M."/>
            <person name="Pohl T."/>
            <person name="Merkel B.J."/>
            <person name="Hornburger P."/>
            <person name="Mueller R.-W."/>
            <person name="Bruemmer F."/>
            <person name="Labrenz M."/>
            <person name="Spormann A.M."/>
            <person name="Op Den Camp H."/>
            <person name="Overmann J."/>
            <person name="Amann R."/>
            <person name="Jetten M.S.M."/>
            <person name="Mascher T."/>
            <person name="Medema M.H."/>
            <person name="Devos D.P."/>
            <person name="Kaster A.-K."/>
            <person name="Ovreas L."/>
            <person name="Rohde M."/>
            <person name="Galperin M.Y."/>
            <person name="Jogler C."/>
        </authorList>
    </citation>
    <scope>NUCLEOTIDE SEQUENCE [LARGE SCALE GENOMIC DNA]</scope>
    <source>
        <strain evidence="2 3">CA13</strain>
    </source>
</reference>
<dbReference type="InterPro" id="IPR041712">
    <property type="entry name" value="DHPS-like_MBL-fold"/>
</dbReference>
<accession>A0A5C5YWU0</accession>
<comment type="caution">
    <text evidence="2">The sequence shown here is derived from an EMBL/GenBank/DDBJ whole genome shotgun (WGS) entry which is preliminary data.</text>
</comment>
<dbReference type="SMART" id="SM00849">
    <property type="entry name" value="Lactamase_B"/>
    <property type="match status" value="1"/>
</dbReference>
<organism evidence="2 3">
    <name type="scientific">Novipirellula herctigrandis</name>
    <dbReference type="NCBI Taxonomy" id="2527986"/>
    <lineage>
        <taxon>Bacteria</taxon>
        <taxon>Pseudomonadati</taxon>
        <taxon>Planctomycetota</taxon>
        <taxon>Planctomycetia</taxon>
        <taxon>Pirellulales</taxon>
        <taxon>Pirellulaceae</taxon>
        <taxon>Novipirellula</taxon>
    </lineage>
</organism>
<dbReference type="CDD" id="cd07713">
    <property type="entry name" value="DHPS-like_MBL-fold"/>
    <property type="match status" value="1"/>
</dbReference>
<evidence type="ECO:0000313" key="3">
    <source>
        <dbReference type="Proteomes" id="UP000315010"/>
    </source>
</evidence>
<protein>
    <submittedName>
        <fullName evidence="2">ComEC family competence protein</fullName>
    </submittedName>
</protein>
<dbReference type="EMBL" id="SJPJ01000001">
    <property type="protein sequence ID" value="TWT79007.1"/>
    <property type="molecule type" value="Genomic_DNA"/>
</dbReference>
<name>A0A5C5YWU0_9BACT</name>
<dbReference type="AlphaFoldDB" id="A0A5C5YWU0"/>
<dbReference type="InterPro" id="IPR052926">
    <property type="entry name" value="Metallo-beta-lactamase_dom"/>
</dbReference>
<feature type="domain" description="Metallo-beta-lactamase" evidence="1">
    <location>
        <begin position="22"/>
        <end position="247"/>
    </location>
</feature>
<dbReference type="SUPFAM" id="SSF56281">
    <property type="entry name" value="Metallo-hydrolase/oxidoreductase"/>
    <property type="match status" value="1"/>
</dbReference>
<gene>
    <name evidence="2" type="ORF">CA13_04040</name>
</gene>
<dbReference type="Gene3D" id="3.60.15.10">
    <property type="entry name" value="Ribonuclease Z/Hydroxyacylglutathione hydrolase-like"/>
    <property type="match status" value="1"/>
</dbReference>
<dbReference type="PANTHER" id="PTHR13754:SF13">
    <property type="entry name" value="METALLO-BETA-LACTAMASE SUPERFAMILY PROTEIN (AFU_ORTHOLOGUE AFUA_3G07630)"/>
    <property type="match status" value="1"/>
</dbReference>
<sequence>MKIKLTVIVENTARGVSLLGEHGLAVWIDYGEKHVLFDTGQGKVLASNARKLGLPLSKTDAVVLSHGHYDHTGGLADVIEQNTSLQLFAHPQSFHQKFSQKGNSSARDVGIPKEGTLALNRLRRPYVATAQPTRVYGGLMVTGTVPKVTDFENEAESFYLDKDCQCRDPLVDDQSMFFDTTEGVVVLLGCAHAGVINTLRYIQKLTEHRPIAAVFGGMHLINASKQRIEATVKALQSLQPKIVGPAHCTGDAATGAIWCAMPDQCVGYHVGSKFEFEEFAKTNLSAPISEQGHQ</sequence>
<dbReference type="InterPro" id="IPR036866">
    <property type="entry name" value="RibonucZ/Hydroxyglut_hydro"/>
</dbReference>
<dbReference type="InterPro" id="IPR001279">
    <property type="entry name" value="Metallo-B-lactamas"/>
</dbReference>
<keyword evidence="3" id="KW-1185">Reference proteome</keyword>
<dbReference type="GO" id="GO:0016740">
    <property type="term" value="F:transferase activity"/>
    <property type="evidence" value="ECO:0007669"/>
    <property type="project" value="TreeGrafter"/>
</dbReference>
<dbReference type="OrthoDB" id="9803916at2"/>
<evidence type="ECO:0000259" key="1">
    <source>
        <dbReference type="SMART" id="SM00849"/>
    </source>
</evidence>
<dbReference type="Pfam" id="PF00753">
    <property type="entry name" value="Lactamase_B"/>
    <property type="match status" value="1"/>
</dbReference>
<dbReference type="Proteomes" id="UP000315010">
    <property type="component" value="Unassembled WGS sequence"/>
</dbReference>
<proteinExistence type="predicted"/>
<evidence type="ECO:0000313" key="2">
    <source>
        <dbReference type="EMBL" id="TWT79007.1"/>
    </source>
</evidence>
<dbReference type="PANTHER" id="PTHR13754">
    <property type="entry name" value="METALLO-BETA-LACTAMASE SUPERFAMILY PROTEIN"/>
    <property type="match status" value="1"/>
</dbReference>
<dbReference type="RefSeq" id="WP_146394221.1">
    <property type="nucleotide sequence ID" value="NZ_SJPJ01000001.1"/>
</dbReference>